<dbReference type="AlphaFoldDB" id="A0A0J6FB43"/>
<protein>
    <submittedName>
        <fullName evidence="1">Uncharacterized protein</fullName>
    </submittedName>
</protein>
<reference evidence="2" key="2">
    <citation type="journal article" date="2009" name="Genome Res.">
        <title>Comparative genomic analyses of the human fungal pathogens Coccidioides and their relatives.</title>
        <authorList>
            <person name="Sharpton T.J."/>
            <person name="Stajich J.E."/>
            <person name="Rounsley S.D."/>
            <person name="Gardner M.J."/>
            <person name="Wortman J.R."/>
            <person name="Jordar V.S."/>
            <person name="Maiti R."/>
            <person name="Kodira C.D."/>
            <person name="Neafsey D.E."/>
            <person name="Zeng Q."/>
            <person name="Hung C.-Y."/>
            <person name="McMahan C."/>
            <person name="Muszewska A."/>
            <person name="Grynberg M."/>
            <person name="Mandel M.A."/>
            <person name="Kellner E.M."/>
            <person name="Barker B.M."/>
            <person name="Galgiani J.N."/>
            <person name="Orbach M.J."/>
            <person name="Kirkland T.N."/>
            <person name="Cole G.T."/>
            <person name="Henn M.R."/>
            <person name="Birren B.W."/>
            <person name="Taylor J.W."/>
        </authorList>
    </citation>
    <scope>NUCLEOTIDE SEQUENCE [LARGE SCALE GENOMIC DNA]</scope>
    <source>
        <strain evidence="2">RMSCC 3488</strain>
    </source>
</reference>
<reference evidence="1 2" key="1">
    <citation type="submission" date="2007-06" db="EMBL/GenBank/DDBJ databases">
        <title>The Genome Sequence of Coccidioides posadasii RMSCC_3488.</title>
        <authorList>
            <consortium name="Coccidioides Genome Resources Consortium"/>
            <consortium name="The Broad Institute Genome Sequencing Platform"/>
            <person name="Henn M.R."/>
            <person name="Sykes S."/>
            <person name="Young S."/>
            <person name="Jaffe D."/>
            <person name="Berlin A."/>
            <person name="Alvarez P."/>
            <person name="Butler J."/>
            <person name="Gnerre S."/>
            <person name="Grabherr M."/>
            <person name="Mauceli E."/>
            <person name="Brockman W."/>
            <person name="Kodira C."/>
            <person name="Alvarado L."/>
            <person name="Zeng Q."/>
            <person name="Crawford M."/>
            <person name="Antoine C."/>
            <person name="Devon K."/>
            <person name="Galgiani J."/>
            <person name="Orsborn K."/>
            <person name="Lewis M.L."/>
            <person name="Nusbaum C."/>
            <person name="Galagan J."/>
            <person name="Birren B."/>
        </authorList>
    </citation>
    <scope>NUCLEOTIDE SEQUENCE [LARGE SCALE GENOMIC DNA]</scope>
    <source>
        <strain evidence="1 2">RMSCC 3488</strain>
    </source>
</reference>
<reference evidence="2" key="3">
    <citation type="journal article" date="2010" name="Genome Res.">
        <title>Population genomic sequencing of Coccidioides fungi reveals recent hybridization and transposon control.</title>
        <authorList>
            <person name="Neafsey D.E."/>
            <person name="Barker B.M."/>
            <person name="Sharpton T.J."/>
            <person name="Stajich J.E."/>
            <person name="Park D.J."/>
            <person name="Whiston E."/>
            <person name="Hung C.-Y."/>
            <person name="McMahan C."/>
            <person name="White J."/>
            <person name="Sykes S."/>
            <person name="Heiman D."/>
            <person name="Young S."/>
            <person name="Zeng Q."/>
            <person name="Abouelleil A."/>
            <person name="Aftuck L."/>
            <person name="Bessette D."/>
            <person name="Brown A."/>
            <person name="FitzGerald M."/>
            <person name="Lui A."/>
            <person name="Macdonald J.P."/>
            <person name="Priest M."/>
            <person name="Orbach M.J."/>
            <person name="Galgiani J.N."/>
            <person name="Kirkland T.N."/>
            <person name="Cole G.T."/>
            <person name="Birren B.W."/>
            <person name="Henn M.R."/>
            <person name="Taylor J.W."/>
            <person name="Rounsley S.D."/>
        </authorList>
    </citation>
    <scope>NUCLEOTIDE SEQUENCE [LARGE SCALE GENOMIC DNA]</scope>
    <source>
        <strain evidence="2">RMSCC 3488</strain>
    </source>
</reference>
<proteinExistence type="predicted"/>
<evidence type="ECO:0000313" key="1">
    <source>
        <dbReference type="EMBL" id="KMM66144.1"/>
    </source>
</evidence>
<organism evidence="1 2">
    <name type="scientific">Coccidioides posadasii RMSCC 3488</name>
    <dbReference type="NCBI Taxonomy" id="454284"/>
    <lineage>
        <taxon>Eukaryota</taxon>
        <taxon>Fungi</taxon>
        <taxon>Dikarya</taxon>
        <taxon>Ascomycota</taxon>
        <taxon>Pezizomycotina</taxon>
        <taxon>Eurotiomycetes</taxon>
        <taxon>Eurotiomycetidae</taxon>
        <taxon>Onygenales</taxon>
        <taxon>Onygenaceae</taxon>
        <taxon>Coccidioides</taxon>
    </lineage>
</organism>
<dbReference type="Proteomes" id="UP000054567">
    <property type="component" value="Unassembled WGS sequence"/>
</dbReference>
<sequence>MRRCKISAAKVLAAFFGLFEKRNKRLDRRHGGKLMITHLLVNARAVKPTLAVITAQRSWHLLLLAPLNTSQERHITAESLLEWLRFRVDWWLAQTNSANTGVTSHVTHLVVMVAQRPRKIAVLRVPWFSRYEWLLRARREKPYLA</sequence>
<name>A0A0J6FB43_COCPO</name>
<evidence type="ECO:0000313" key="2">
    <source>
        <dbReference type="Proteomes" id="UP000054567"/>
    </source>
</evidence>
<accession>A0A0J6FB43</accession>
<dbReference type="VEuPathDB" id="FungiDB:CPAG_02483"/>
<gene>
    <name evidence="1" type="ORF">CPAG_02483</name>
</gene>
<dbReference type="EMBL" id="DS268109">
    <property type="protein sequence ID" value="KMM66144.1"/>
    <property type="molecule type" value="Genomic_DNA"/>
</dbReference>